<dbReference type="InParanoid" id="A0A1S3HIV3"/>
<keyword evidence="1" id="KW-0436">Ligase</keyword>
<dbReference type="InterPro" id="IPR002300">
    <property type="entry name" value="aa-tRNA-synth_Ia"/>
</dbReference>
<keyword evidence="4" id="KW-0648">Protein biosynthesis</keyword>
<dbReference type="GO" id="GO:0005739">
    <property type="term" value="C:mitochondrion"/>
    <property type="evidence" value="ECO:0007669"/>
    <property type="project" value="TreeGrafter"/>
</dbReference>
<name>A0A1S3HIV3_LINAN</name>
<dbReference type="AlphaFoldDB" id="A0A1S3HIV3"/>
<feature type="domain" description="Methionyl/Valyl/Leucyl/Isoleucyl-tRNA synthetase anticodon-binding" evidence="7">
    <location>
        <begin position="203"/>
        <end position="328"/>
    </location>
</feature>
<dbReference type="Pfam" id="PF00133">
    <property type="entry name" value="tRNA-synt_1"/>
    <property type="match status" value="1"/>
</dbReference>
<evidence type="ECO:0000256" key="3">
    <source>
        <dbReference type="ARBA" id="ARBA00022840"/>
    </source>
</evidence>
<dbReference type="Gene3D" id="3.40.50.620">
    <property type="entry name" value="HUPs"/>
    <property type="match status" value="1"/>
</dbReference>
<accession>A0A1S3HIV3</accession>
<gene>
    <name evidence="9" type="primary">LOC106155664</name>
</gene>
<dbReference type="SUPFAM" id="SSF47323">
    <property type="entry name" value="Anticodon-binding domain of a subclass of class I aminoacyl-tRNA synthetases"/>
    <property type="match status" value="1"/>
</dbReference>
<dbReference type="RefSeq" id="XP_013386050.1">
    <property type="nucleotide sequence ID" value="XM_013530596.1"/>
</dbReference>
<dbReference type="SUPFAM" id="SSF52374">
    <property type="entry name" value="Nucleotidylyl transferase"/>
    <property type="match status" value="1"/>
</dbReference>
<dbReference type="Gene3D" id="1.10.730.20">
    <property type="match status" value="1"/>
</dbReference>
<dbReference type="PANTHER" id="PTHR42765:SF1">
    <property type="entry name" value="ISOLEUCINE--TRNA LIGASE, MITOCHONDRIAL"/>
    <property type="match status" value="1"/>
</dbReference>
<dbReference type="InterPro" id="IPR014729">
    <property type="entry name" value="Rossmann-like_a/b/a_fold"/>
</dbReference>
<evidence type="ECO:0000259" key="7">
    <source>
        <dbReference type="Pfam" id="PF08264"/>
    </source>
</evidence>
<dbReference type="GO" id="GO:0005524">
    <property type="term" value="F:ATP binding"/>
    <property type="evidence" value="ECO:0007669"/>
    <property type="project" value="UniProtKB-KW"/>
</dbReference>
<keyword evidence="8" id="KW-1185">Reference proteome</keyword>
<dbReference type="Pfam" id="PF08264">
    <property type="entry name" value="Anticodon_1"/>
    <property type="match status" value="1"/>
</dbReference>
<evidence type="ECO:0000313" key="8">
    <source>
        <dbReference type="Proteomes" id="UP000085678"/>
    </source>
</evidence>
<dbReference type="GO" id="GO:0006428">
    <property type="term" value="P:isoleucyl-tRNA aminoacylation"/>
    <property type="evidence" value="ECO:0007669"/>
    <property type="project" value="TreeGrafter"/>
</dbReference>
<dbReference type="KEGG" id="lak:106155664"/>
<dbReference type="GO" id="GO:0032543">
    <property type="term" value="P:mitochondrial translation"/>
    <property type="evidence" value="ECO:0007669"/>
    <property type="project" value="TreeGrafter"/>
</dbReference>
<dbReference type="PANTHER" id="PTHR42765">
    <property type="entry name" value="SOLEUCYL-TRNA SYNTHETASE"/>
    <property type="match status" value="1"/>
</dbReference>
<dbReference type="GO" id="GO:0004822">
    <property type="term" value="F:isoleucine-tRNA ligase activity"/>
    <property type="evidence" value="ECO:0007669"/>
    <property type="project" value="TreeGrafter"/>
</dbReference>
<evidence type="ECO:0000259" key="6">
    <source>
        <dbReference type="Pfam" id="PF00133"/>
    </source>
</evidence>
<dbReference type="InterPro" id="IPR050081">
    <property type="entry name" value="Ile-tRNA_ligase"/>
</dbReference>
<dbReference type="CDD" id="cd07960">
    <property type="entry name" value="Anticodon_Ia_Ile_BEm"/>
    <property type="match status" value="1"/>
</dbReference>
<sequence>MYTIVYKKHDKTSLVDEDGCFTVEAGEELHGKNVLADGNNKVLDMLGSNVLHQELFEHSYPYDWRTDKPVIIRASRQWFIATEKIKERALSLLEDIEMSPPRYKQDMSGLLRGRPYWCISRQRAWGVPIPDKENEPAFGIDLLRYWAAYNYQDNQVSLGPSILKKHNTRLLKISKVLRYLVGNIHDLDSSDKLVEYTQLLPQDKYMLHFLYQFSLKTTSAYENYEFARVLNRTENFIDELSSFYCHVTKDRLLCSEKYSVSRLSALTVFWYLTDTLLHTLAPITPHIAEGTYSSLPIIQGERSVFKSGWFKCDPSWNNPGISEVMEIVLGLREKFYYALDNNSQAKEFDVVIHTSSPLRNCMKVFQPEGYPSCTSPLNEVFQAAVTTVLGKPPPILPDDSQIVSGKWPFKHKDGTSKEEPYTLVILPAENHKCPRCYRYLAASSTQPCDRCMEVIAGQWADY</sequence>
<dbReference type="STRING" id="7574.A0A1S3HIV3"/>
<keyword evidence="3" id="KW-0067">ATP-binding</keyword>
<keyword evidence="2" id="KW-0547">Nucleotide-binding</keyword>
<evidence type="ECO:0000313" key="9">
    <source>
        <dbReference type="RefSeq" id="XP_013386050.1"/>
    </source>
</evidence>
<reference evidence="9" key="1">
    <citation type="submission" date="2025-08" db="UniProtKB">
        <authorList>
            <consortium name="RefSeq"/>
        </authorList>
    </citation>
    <scope>IDENTIFICATION</scope>
    <source>
        <tissue evidence="9">Gonads</tissue>
    </source>
</reference>
<organism evidence="8 9">
    <name type="scientific">Lingula anatina</name>
    <name type="common">Brachiopod</name>
    <name type="synonym">Lingula unguis</name>
    <dbReference type="NCBI Taxonomy" id="7574"/>
    <lineage>
        <taxon>Eukaryota</taxon>
        <taxon>Metazoa</taxon>
        <taxon>Spiralia</taxon>
        <taxon>Lophotrochozoa</taxon>
        <taxon>Brachiopoda</taxon>
        <taxon>Linguliformea</taxon>
        <taxon>Lingulata</taxon>
        <taxon>Lingulida</taxon>
        <taxon>Linguloidea</taxon>
        <taxon>Lingulidae</taxon>
        <taxon>Lingula</taxon>
    </lineage>
</organism>
<evidence type="ECO:0000256" key="2">
    <source>
        <dbReference type="ARBA" id="ARBA00022741"/>
    </source>
</evidence>
<evidence type="ECO:0000256" key="4">
    <source>
        <dbReference type="ARBA" id="ARBA00022917"/>
    </source>
</evidence>
<dbReference type="InterPro" id="IPR033708">
    <property type="entry name" value="Anticodon_Ile_BEm"/>
</dbReference>
<protein>
    <submittedName>
        <fullName evidence="9">Isoleucine--tRNA ligase, mitochondrial-like</fullName>
    </submittedName>
</protein>
<dbReference type="GeneID" id="106155664"/>
<dbReference type="InterPro" id="IPR009080">
    <property type="entry name" value="tRNAsynth_Ia_anticodon-bd"/>
</dbReference>
<keyword evidence="5" id="KW-0030">Aminoacyl-tRNA synthetase</keyword>
<dbReference type="Proteomes" id="UP000085678">
    <property type="component" value="Unplaced"/>
</dbReference>
<dbReference type="InterPro" id="IPR013155">
    <property type="entry name" value="M/V/L/I-tRNA-synth_anticd-bd"/>
</dbReference>
<feature type="domain" description="Aminoacyl-tRNA synthetase class Ia" evidence="6">
    <location>
        <begin position="59"/>
        <end position="130"/>
    </location>
</feature>
<dbReference type="OrthoDB" id="10264412at2759"/>
<dbReference type="GO" id="GO:0000049">
    <property type="term" value="F:tRNA binding"/>
    <property type="evidence" value="ECO:0007669"/>
    <property type="project" value="InterPro"/>
</dbReference>
<evidence type="ECO:0000256" key="1">
    <source>
        <dbReference type="ARBA" id="ARBA00022598"/>
    </source>
</evidence>
<evidence type="ECO:0000256" key="5">
    <source>
        <dbReference type="ARBA" id="ARBA00023146"/>
    </source>
</evidence>
<dbReference type="FunCoup" id="A0A1S3HIV3">
    <property type="interactions" value="1808"/>
</dbReference>
<proteinExistence type="predicted"/>